<dbReference type="SUPFAM" id="SSF52540">
    <property type="entry name" value="P-loop containing nucleoside triphosphate hydrolases"/>
    <property type="match status" value="1"/>
</dbReference>
<dbReference type="InterPro" id="IPR050093">
    <property type="entry name" value="ABC_SmlMolc_Importer"/>
</dbReference>
<evidence type="ECO:0000313" key="6">
    <source>
        <dbReference type="Proteomes" id="UP000477739"/>
    </source>
</evidence>
<keyword evidence="6" id="KW-1185">Reference proteome</keyword>
<dbReference type="Proteomes" id="UP000477739">
    <property type="component" value="Unassembled WGS sequence"/>
</dbReference>
<evidence type="ECO:0000256" key="2">
    <source>
        <dbReference type="ARBA" id="ARBA00022741"/>
    </source>
</evidence>
<dbReference type="SMART" id="SM00382">
    <property type="entry name" value="AAA"/>
    <property type="match status" value="1"/>
</dbReference>
<dbReference type="GO" id="GO:0016887">
    <property type="term" value="F:ATP hydrolysis activity"/>
    <property type="evidence" value="ECO:0007669"/>
    <property type="project" value="InterPro"/>
</dbReference>
<evidence type="ECO:0000256" key="3">
    <source>
        <dbReference type="ARBA" id="ARBA00022840"/>
    </source>
</evidence>
<keyword evidence="2" id="KW-0547">Nucleotide-binding</keyword>
<organism evidence="5 6">
    <name type="scientific">Intestinirhabdus alba</name>
    <dbReference type="NCBI Taxonomy" id="2899544"/>
    <lineage>
        <taxon>Bacteria</taxon>
        <taxon>Pseudomonadati</taxon>
        <taxon>Pseudomonadota</taxon>
        <taxon>Gammaproteobacteria</taxon>
        <taxon>Enterobacterales</taxon>
        <taxon>Enterobacteriaceae</taxon>
        <taxon>Intestinirhabdus</taxon>
    </lineage>
</organism>
<name>A0A6L6IEH4_9ENTR</name>
<dbReference type="InterPro" id="IPR003593">
    <property type="entry name" value="AAA+_ATPase"/>
</dbReference>
<reference evidence="5 6" key="1">
    <citation type="submission" date="2019-11" db="EMBL/GenBank/DDBJ databases">
        <title>Escherichia alba sp. nov. isolated from the gut of plastic-eating superworms Zophobas atratus.</title>
        <authorList>
            <person name="Yang Y."/>
        </authorList>
    </citation>
    <scope>NUCLEOTIDE SEQUENCE [LARGE SCALE GENOMIC DNA]</scope>
    <source>
        <strain evidence="6">BIT-B35</strain>
    </source>
</reference>
<gene>
    <name evidence="5" type="ORF">GJV78_02450</name>
</gene>
<evidence type="ECO:0000313" key="5">
    <source>
        <dbReference type="EMBL" id="MTH45141.1"/>
    </source>
</evidence>
<dbReference type="EMBL" id="WMJZ01000002">
    <property type="protein sequence ID" value="MTH45141.1"/>
    <property type="molecule type" value="Genomic_DNA"/>
</dbReference>
<evidence type="ECO:0000256" key="1">
    <source>
        <dbReference type="ARBA" id="ARBA00022448"/>
    </source>
</evidence>
<protein>
    <submittedName>
        <fullName evidence="5">ATP-binding cassette domain-containing protein</fullName>
    </submittedName>
</protein>
<sequence length="219" mass="24461">MLRIERLSTQAFSDLSFHAAEGCCTVIVGRSGSGKTTLLNAIAGTIPCQGHIAIDGRRIDNVPAWQRPCRYLNQRLYLFPYLTVAGNLALAQYAAGQPRAKRAQMAILDELGIAHLAHRYPRQISGGEQQRAALARAMISRPRLLLLDEPFSSLDWDIRRQLWEKVKNLQRRGVTILLVTHEPQETQFLAQTRWVMAAGRLEESTLPVASGSCIAHPRQ</sequence>
<dbReference type="RefSeq" id="WP_155106826.1">
    <property type="nucleotide sequence ID" value="NZ_WMJZ01000002.1"/>
</dbReference>
<dbReference type="InterPro" id="IPR027417">
    <property type="entry name" value="P-loop_NTPase"/>
</dbReference>
<keyword evidence="1" id="KW-0813">Transport</keyword>
<dbReference type="PANTHER" id="PTHR42781:SF4">
    <property type="entry name" value="SPERMIDINE_PUTRESCINE IMPORT ATP-BINDING PROTEIN POTA"/>
    <property type="match status" value="1"/>
</dbReference>
<evidence type="ECO:0000259" key="4">
    <source>
        <dbReference type="PROSITE" id="PS50893"/>
    </source>
</evidence>
<dbReference type="InterPro" id="IPR003439">
    <property type="entry name" value="ABC_transporter-like_ATP-bd"/>
</dbReference>
<dbReference type="PROSITE" id="PS00211">
    <property type="entry name" value="ABC_TRANSPORTER_1"/>
    <property type="match status" value="1"/>
</dbReference>
<proteinExistence type="predicted"/>
<dbReference type="AlphaFoldDB" id="A0A6L6IEH4"/>
<dbReference type="PANTHER" id="PTHR42781">
    <property type="entry name" value="SPERMIDINE/PUTRESCINE IMPORT ATP-BINDING PROTEIN POTA"/>
    <property type="match status" value="1"/>
</dbReference>
<comment type="caution">
    <text evidence="5">The sequence shown here is derived from an EMBL/GenBank/DDBJ whole genome shotgun (WGS) entry which is preliminary data.</text>
</comment>
<dbReference type="Pfam" id="PF00005">
    <property type="entry name" value="ABC_tran"/>
    <property type="match status" value="1"/>
</dbReference>
<keyword evidence="3 5" id="KW-0067">ATP-binding</keyword>
<dbReference type="PROSITE" id="PS50893">
    <property type="entry name" value="ABC_TRANSPORTER_2"/>
    <property type="match status" value="1"/>
</dbReference>
<dbReference type="InterPro" id="IPR017871">
    <property type="entry name" value="ABC_transporter-like_CS"/>
</dbReference>
<dbReference type="Gene3D" id="3.40.50.300">
    <property type="entry name" value="P-loop containing nucleotide triphosphate hydrolases"/>
    <property type="match status" value="1"/>
</dbReference>
<feature type="domain" description="ABC transporter" evidence="4">
    <location>
        <begin position="2"/>
        <end position="217"/>
    </location>
</feature>
<dbReference type="OrthoDB" id="9802264at2"/>
<accession>A0A6L6IEH4</accession>
<dbReference type="GO" id="GO:0005524">
    <property type="term" value="F:ATP binding"/>
    <property type="evidence" value="ECO:0007669"/>
    <property type="project" value="UniProtKB-KW"/>
</dbReference>